<keyword evidence="1" id="KW-0812">Transmembrane</keyword>
<protein>
    <submittedName>
        <fullName evidence="3">Uncharacterized protein</fullName>
    </submittedName>
</protein>
<dbReference type="InParanoid" id="A0A482XKX9"/>
<dbReference type="Proteomes" id="UP000291343">
    <property type="component" value="Unassembled WGS sequence"/>
</dbReference>
<gene>
    <name evidence="3" type="ORF">LSTR_LSTR002908</name>
</gene>
<evidence type="ECO:0000256" key="1">
    <source>
        <dbReference type="SAM" id="Phobius"/>
    </source>
</evidence>
<feature type="signal peptide" evidence="2">
    <location>
        <begin position="1"/>
        <end position="17"/>
    </location>
</feature>
<evidence type="ECO:0000313" key="3">
    <source>
        <dbReference type="EMBL" id="RZF46576.1"/>
    </source>
</evidence>
<dbReference type="PANTHER" id="PTHR14905">
    <property type="entry name" value="NG37"/>
    <property type="match status" value="1"/>
</dbReference>
<keyword evidence="1" id="KW-1133">Transmembrane helix</keyword>
<dbReference type="SMR" id="A0A482XKX9"/>
<reference evidence="3 4" key="1">
    <citation type="journal article" date="2017" name="Gigascience">
        <title>Genome sequence of the small brown planthopper, Laodelphax striatellus.</title>
        <authorList>
            <person name="Zhu J."/>
            <person name="Jiang F."/>
            <person name="Wang X."/>
            <person name="Yang P."/>
            <person name="Bao Y."/>
            <person name="Zhao W."/>
            <person name="Wang W."/>
            <person name="Lu H."/>
            <person name="Wang Q."/>
            <person name="Cui N."/>
            <person name="Li J."/>
            <person name="Chen X."/>
            <person name="Luo L."/>
            <person name="Yu J."/>
            <person name="Kang L."/>
            <person name="Cui F."/>
        </authorList>
    </citation>
    <scope>NUCLEOTIDE SEQUENCE [LARGE SCALE GENOMIC DNA]</scope>
    <source>
        <strain evidence="3">Lst14</strain>
    </source>
</reference>
<keyword evidence="1" id="KW-0472">Membrane</keyword>
<proteinExistence type="predicted"/>
<accession>A0A482XKX9</accession>
<dbReference type="STRING" id="195883.A0A482XKX9"/>
<dbReference type="OrthoDB" id="6610237at2759"/>
<dbReference type="PANTHER" id="PTHR14905:SF7">
    <property type="entry name" value="VON WILLEBRAND FACTOR A DOMAIN-CONTAINING PROTEIN 7"/>
    <property type="match status" value="1"/>
</dbReference>
<sequence>MKLRVLLTVFLFAAALASDAPLTPQERVARLLNDKYFRSPTVALLESSELSLTRAGVVWSRVAPLISPHNKDYHILVASFNNTDLARPVEARSAWDVQESARFMAAKIRKLKTNGAAASEMTEDFGAMQALERIATSNWLPYDGCLMLFTAFPPTDSNNTTGATQALILRRTKLFVVWLKSDEAPEVYKMVAQQTGGEILETNWTPDNNQTTDHETEDAEIFVERQQEQQKLLLKPTVENVQREVLLAMRQGARGKSVLTLPVDSSIDEMEVKITGRLDTAFLRKPSGEPLALVNASDGQRIKTGGELGPWRLDTSGTLYDVTVLANSRLAYDVIPPLAPPNTNISQGVSFKLKKLRGEGKLEKVTLIDETGKALADLENLSATRRQGGIEEPRFRFPTNEEEENAEKGENGEERIANPAGDTEWLIPVDRLPSKQYFVQVDGRNAKGEPFRRLSALSVAGGDGWGLTPVLVEVSERSQLSARSGQTVQLYFDVVSFHFRPLAMSFYAQDDRAFIRNVNPTRALVYPQTKIQVAVIMEVQGINQDKDTIALTAESIVGPVTGKAYLYTNNQRSEDTAKPDISITTEGYCRDYLSPQVCYSKFWRIDANIRDSNGLLRIRSVPLGLEYKNEFIAGTMEEVRVHYQSTCCNTRVDIIAIDIYGNINAKTVDIEKVWLTAGEISAIVLGSILAVLLLILLIVAIVFCVRRRRSHNFIMHR</sequence>
<dbReference type="InterPro" id="IPR052577">
    <property type="entry name" value="VWA7"/>
</dbReference>
<feature type="chain" id="PRO_5019714407" evidence="2">
    <location>
        <begin position="18"/>
        <end position="717"/>
    </location>
</feature>
<dbReference type="AlphaFoldDB" id="A0A482XKX9"/>
<comment type="caution">
    <text evidence="3">The sequence shown here is derived from an EMBL/GenBank/DDBJ whole genome shotgun (WGS) entry which is preliminary data.</text>
</comment>
<name>A0A482XKX9_LAOST</name>
<keyword evidence="2" id="KW-0732">Signal</keyword>
<keyword evidence="4" id="KW-1185">Reference proteome</keyword>
<organism evidence="3 4">
    <name type="scientific">Laodelphax striatellus</name>
    <name type="common">Small brown planthopper</name>
    <name type="synonym">Delphax striatella</name>
    <dbReference type="NCBI Taxonomy" id="195883"/>
    <lineage>
        <taxon>Eukaryota</taxon>
        <taxon>Metazoa</taxon>
        <taxon>Ecdysozoa</taxon>
        <taxon>Arthropoda</taxon>
        <taxon>Hexapoda</taxon>
        <taxon>Insecta</taxon>
        <taxon>Pterygota</taxon>
        <taxon>Neoptera</taxon>
        <taxon>Paraneoptera</taxon>
        <taxon>Hemiptera</taxon>
        <taxon>Auchenorrhyncha</taxon>
        <taxon>Fulgoroidea</taxon>
        <taxon>Delphacidae</taxon>
        <taxon>Criomorphinae</taxon>
        <taxon>Laodelphax</taxon>
    </lineage>
</organism>
<feature type="transmembrane region" description="Helical" evidence="1">
    <location>
        <begin position="680"/>
        <end position="705"/>
    </location>
</feature>
<evidence type="ECO:0000313" key="4">
    <source>
        <dbReference type="Proteomes" id="UP000291343"/>
    </source>
</evidence>
<evidence type="ECO:0000256" key="2">
    <source>
        <dbReference type="SAM" id="SignalP"/>
    </source>
</evidence>
<dbReference type="EMBL" id="QKKF02005868">
    <property type="protein sequence ID" value="RZF46576.1"/>
    <property type="molecule type" value="Genomic_DNA"/>
</dbReference>